<sequence>MKYVNLDAQIGDISGVLDPVPYLEQLPALASALPVGARAFATASGHYDFSGKRCVKDLTLQRIRGVGGADGELEITFRHNCWKHDEDLVIHYTGVSSLVTDPPGVDHTLDIGSLVLDEVLPHEIGCSHEIAFWEGTITVVCRDLVATWTAQSDCPVAP</sequence>
<comment type="caution">
    <text evidence="1">The sequence shown here is derived from an EMBL/GenBank/DDBJ whole genome shotgun (WGS) entry which is preliminary data.</text>
</comment>
<protein>
    <submittedName>
        <fullName evidence="1">Uncharacterized protein</fullName>
    </submittedName>
</protein>
<evidence type="ECO:0000313" key="1">
    <source>
        <dbReference type="EMBL" id="MCM2388700.1"/>
    </source>
</evidence>
<name>A0ABT0UKS4_9ACTN</name>
<reference evidence="1" key="1">
    <citation type="submission" date="2022-06" db="EMBL/GenBank/DDBJ databases">
        <title>Genome public.</title>
        <authorList>
            <person name="Sun Q."/>
        </authorList>
    </citation>
    <scope>NUCLEOTIDE SEQUENCE</scope>
    <source>
        <strain evidence="1">CWNU-1</strain>
    </source>
</reference>
<proteinExistence type="predicted"/>
<dbReference type="Proteomes" id="UP001431429">
    <property type="component" value="Unassembled WGS sequence"/>
</dbReference>
<keyword evidence="2" id="KW-1185">Reference proteome</keyword>
<evidence type="ECO:0000313" key="2">
    <source>
        <dbReference type="Proteomes" id="UP001431429"/>
    </source>
</evidence>
<dbReference type="EMBL" id="JAMQAW010000008">
    <property type="protein sequence ID" value="MCM2388700.1"/>
    <property type="molecule type" value="Genomic_DNA"/>
</dbReference>
<organism evidence="1 2">
    <name type="scientific">Streptomyces albipurpureus</name>
    <dbReference type="NCBI Taxonomy" id="2897419"/>
    <lineage>
        <taxon>Bacteria</taxon>
        <taxon>Bacillati</taxon>
        <taxon>Actinomycetota</taxon>
        <taxon>Actinomycetes</taxon>
        <taxon>Kitasatosporales</taxon>
        <taxon>Streptomycetaceae</taxon>
        <taxon>Streptomyces</taxon>
    </lineage>
</organism>
<dbReference type="RefSeq" id="WP_250919036.1">
    <property type="nucleotide sequence ID" value="NZ_JAMQAW010000008.1"/>
</dbReference>
<accession>A0ABT0UKS4</accession>
<gene>
    <name evidence="1" type="ORF">NBG84_10395</name>
</gene>